<reference evidence="2" key="1">
    <citation type="submission" date="2019-08" db="EMBL/GenBank/DDBJ databases">
        <authorList>
            <person name="Kucharzyk K."/>
            <person name="Murdoch R.W."/>
            <person name="Higgins S."/>
            <person name="Loffler F."/>
        </authorList>
    </citation>
    <scope>NUCLEOTIDE SEQUENCE</scope>
</reference>
<accession>A0A645GCQ4</accession>
<gene>
    <name evidence="2" type="ORF">SDC9_169174</name>
</gene>
<feature type="region of interest" description="Disordered" evidence="1">
    <location>
        <begin position="44"/>
        <end position="82"/>
    </location>
</feature>
<dbReference type="EMBL" id="VSSQ01069855">
    <property type="protein sequence ID" value="MPN21794.1"/>
    <property type="molecule type" value="Genomic_DNA"/>
</dbReference>
<feature type="region of interest" description="Disordered" evidence="1">
    <location>
        <begin position="1"/>
        <end position="28"/>
    </location>
</feature>
<sequence length="185" mass="18719">MGSAPGIDPAAQGIGDGRHPLPDCSGSDDAEAFALQLKAHQPVLGSPGAAGPVAGEQISGEGNGHTEHQLGNGGGGIARAVADGDSTPAAVFHIHMVGTGEGHADHFQLGAAADNRLPIGEIGEHDNVGVLAALNKLGLVDGPGVVVNELVGLPHGLTRHVQQLGFIHAHRLKIDDFHSVPSVFR</sequence>
<evidence type="ECO:0000256" key="1">
    <source>
        <dbReference type="SAM" id="MobiDB-lite"/>
    </source>
</evidence>
<name>A0A645GCQ4_9ZZZZ</name>
<organism evidence="2">
    <name type="scientific">bioreactor metagenome</name>
    <dbReference type="NCBI Taxonomy" id="1076179"/>
    <lineage>
        <taxon>unclassified sequences</taxon>
        <taxon>metagenomes</taxon>
        <taxon>ecological metagenomes</taxon>
    </lineage>
</organism>
<evidence type="ECO:0000313" key="2">
    <source>
        <dbReference type="EMBL" id="MPN21794.1"/>
    </source>
</evidence>
<proteinExistence type="predicted"/>
<dbReference type="AlphaFoldDB" id="A0A645GCQ4"/>
<protein>
    <submittedName>
        <fullName evidence="2">Uncharacterized protein</fullName>
    </submittedName>
</protein>
<comment type="caution">
    <text evidence="2">The sequence shown here is derived from an EMBL/GenBank/DDBJ whole genome shotgun (WGS) entry which is preliminary data.</text>
</comment>